<dbReference type="EMBL" id="CH480849">
    <property type="protein sequence ID" value="EDW51234.1"/>
    <property type="molecule type" value="Genomic_DNA"/>
</dbReference>
<accession>B4IJT1</accession>
<dbReference type="HOGENOM" id="CLU_3034600_0_0_1"/>
<dbReference type="Proteomes" id="UP000001292">
    <property type="component" value="Unassembled WGS sequence"/>
</dbReference>
<evidence type="ECO:0000313" key="1">
    <source>
        <dbReference type="EMBL" id="EDW51234.1"/>
    </source>
</evidence>
<sequence length="55" mass="6362">MLHVLYHHMLTKGVQKQLSAQLRKTLILHFLGQLEESEIMDFLSNGIRKGFCLHG</sequence>
<organism evidence="2">
    <name type="scientific">Drosophila sechellia</name>
    <name type="common">Fruit fly</name>
    <dbReference type="NCBI Taxonomy" id="7238"/>
    <lineage>
        <taxon>Eukaryota</taxon>
        <taxon>Metazoa</taxon>
        <taxon>Ecdysozoa</taxon>
        <taxon>Arthropoda</taxon>
        <taxon>Hexapoda</taxon>
        <taxon>Insecta</taxon>
        <taxon>Pterygota</taxon>
        <taxon>Neoptera</taxon>
        <taxon>Endopterygota</taxon>
        <taxon>Diptera</taxon>
        <taxon>Brachycera</taxon>
        <taxon>Muscomorpha</taxon>
        <taxon>Ephydroidea</taxon>
        <taxon>Drosophilidae</taxon>
        <taxon>Drosophila</taxon>
        <taxon>Sophophora</taxon>
    </lineage>
</organism>
<reference evidence="1 2" key="1">
    <citation type="journal article" date="2007" name="Nature">
        <title>Evolution of genes and genomes on the Drosophila phylogeny.</title>
        <authorList>
            <consortium name="Drosophila 12 Genomes Consortium"/>
            <person name="Clark A.G."/>
            <person name="Eisen M.B."/>
            <person name="Smith D.R."/>
            <person name="Bergman C.M."/>
            <person name="Oliver B."/>
            <person name="Markow T.A."/>
            <person name="Kaufman T.C."/>
            <person name="Kellis M."/>
            <person name="Gelbart W."/>
            <person name="Iyer V.N."/>
            <person name="Pollard D.A."/>
            <person name="Sackton T.B."/>
            <person name="Larracuente A.M."/>
            <person name="Singh N.D."/>
            <person name="Abad J.P."/>
            <person name="Abt D.N."/>
            <person name="Adryan B."/>
            <person name="Aguade M."/>
            <person name="Akashi H."/>
            <person name="Anderson W.W."/>
            <person name="Aquadro C.F."/>
            <person name="Ardell D.H."/>
            <person name="Arguello R."/>
            <person name="Artieri C.G."/>
            <person name="Barbash D.A."/>
            <person name="Barker D."/>
            <person name="Barsanti P."/>
            <person name="Batterham P."/>
            <person name="Batzoglou S."/>
            <person name="Begun D."/>
            <person name="Bhutkar A."/>
            <person name="Blanco E."/>
            <person name="Bosak S.A."/>
            <person name="Bradley R.K."/>
            <person name="Brand A.D."/>
            <person name="Brent M.R."/>
            <person name="Brooks A.N."/>
            <person name="Brown R.H."/>
            <person name="Butlin R.K."/>
            <person name="Caggese C."/>
            <person name="Calvi B.R."/>
            <person name="Bernardo de Carvalho A."/>
            <person name="Caspi A."/>
            <person name="Castrezana S."/>
            <person name="Celniker S.E."/>
            <person name="Chang J.L."/>
            <person name="Chapple C."/>
            <person name="Chatterji S."/>
            <person name="Chinwalla A."/>
            <person name="Civetta A."/>
            <person name="Clifton S.W."/>
            <person name="Comeron J.M."/>
            <person name="Costello J.C."/>
            <person name="Coyne J.A."/>
            <person name="Daub J."/>
            <person name="David R.G."/>
            <person name="Delcher A.L."/>
            <person name="Delehaunty K."/>
            <person name="Do C.B."/>
            <person name="Ebling H."/>
            <person name="Edwards K."/>
            <person name="Eickbush T."/>
            <person name="Evans J.D."/>
            <person name="Filipski A."/>
            <person name="Findeiss S."/>
            <person name="Freyhult E."/>
            <person name="Fulton L."/>
            <person name="Fulton R."/>
            <person name="Garcia A.C."/>
            <person name="Gardiner A."/>
            <person name="Garfield D.A."/>
            <person name="Garvin B.E."/>
            <person name="Gibson G."/>
            <person name="Gilbert D."/>
            <person name="Gnerre S."/>
            <person name="Godfrey J."/>
            <person name="Good R."/>
            <person name="Gotea V."/>
            <person name="Gravely B."/>
            <person name="Greenberg A.J."/>
            <person name="Griffiths-Jones S."/>
            <person name="Gross S."/>
            <person name="Guigo R."/>
            <person name="Gustafson E.A."/>
            <person name="Haerty W."/>
            <person name="Hahn M.W."/>
            <person name="Halligan D.L."/>
            <person name="Halpern A.L."/>
            <person name="Halter G.M."/>
            <person name="Han M.V."/>
            <person name="Heger A."/>
            <person name="Hillier L."/>
            <person name="Hinrichs A.S."/>
            <person name="Holmes I."/>
            <person name="Hoskins R.A."/>
            <person name="Hubisz M.J."/>
            <person name="Hultmark D."/>
            <person name="Huntley M.A."/>
            <person name="Jaffe D.B."/>
            <person name="Jagadeeshan S."/>
            <person name="Jeck W.R."/>
            <person name="Johnson J."/>
            <person name="Jones C.D."/>
            <person name="Jordan W.C."/>
            <person name="Karpen G.H."/>
            <person name="Kataoka E."/>
            <person name="Keightley P.D."/>
            <person name="Kheradpour P."/>
            <person name="Kirkness E.F."/>
            <person name="Koerich L.B."/>
            <person name="Kristiansen K."/>
            <person name="Kudrna D."/>
            <person name="Kulathinal R.J."/>
            <person name="Kumar S."/>
            <person name="Kwok R."/>
            <person name="Lander E."/>
            <person name="Langley C.H."/>
            <person name="Lapoint R."/>
            <person name="Lazzaro B.P."/>
            <person name="Lee S.J."/>
            <person name="Levesque L."/>
            <person name="Li R."/>
            <person name="Lin C.F."/>
            <person name="Lin M.F."/>
            <person name="Lindblad-Toh K."/>
            <person name="Llopart A."/>
            <person name="Long M."/>
            <person name="Low L."/>
            <person name="Lozovsky E."/>
            <person name="Lu J."/>
            <person name="Luo M."/>
            <person name="Machado C.A."/>
            <person name="Makalowski W."/>
            <person name="Marzo M."/>
            <person name="Matsuda M."/>
            <person name="Matzkin L."/>
            <person name="McAllister B."/>
            <person name="McBride C.S."/>
            <person name="McKernan B."/>
            <person name="McKernan K."/>
            <person name="Mendez-Lago M."/>
            <person name="Minx P."/>
            <person name="Mollenhauer M.U."/>
            <person name="Montooth K."/>
            <person name="Mount S.M."/>
            <person name="Mu X."/>
            <person name="Myers E."/>
            <person name="Negre B."/>
            <person name="Newfeld S."/>
            <person name="Nielsen R."/>
            <person name="Noor M.A."/>
            <person name="O'Grady P."/>
            <person name="Pachter L."/>
            <person name="Papaceit M."/>
            <person name="Parisi M.J."/>
            <person name="Parisi M."/>
            <person name="Parts L."/>
            <person name="Pedersen J.S."/>
            <person name="Pesole G."/>
            <person name="Phillippy A.M."/>
            <person name="Ponting C.P."/>
            <person name="Pop M."/>
            <person name="Porcelli D."/>
            <person name="Powell J.R."/>
            <person name="Prohaska S."/>
            <person name="Pruitt K."/>
            <person name="Puig M."/>
            <person name="Quesneville H."/>
            <person name="Ram K.R."/>
            <person name="Rand D."/>
            <person name="Rasmussen M.D."/>
            <person name="Reed L.K."/>
            <person name="Reenan R."/>
            <person name="Reily A."/>
            <person name="Remington K.A."/>
            <person name="Rieger T.T."/>
            <person name="Ritchie M.G."/>
            <person name="Robin C."/>
            <person name="Rogers Y.H."/>
            <person name="Rohde C."/>
            <person name="Rozas J."/>
            <person name="Rubenfield M.J."/>
            <person name="Ruiz A."/>
            <person name="Russo S."/>
            <person name="Salzberg S.L."/>
            <person name="Sanchez-Gracia A."/>
            <person name="Saranga D.J."/>
            <person name="Sato H."/>
            <person name="Schaeffer S.W."/>
            <person name="Schatz M.C."/>
            <person name="Schlenke T."/>
            <person name="Schwartz R."/>
            <person name="Segarra C."/>
            <person name="Singh R.S."/>
            <person name="Sirot L."/>
            <person name="Sirota M."/>
            <person name="Sisneros N.B."/>
            <person name="Smith C.D."/>
            <person name="Smith T.F."/>
            <person name="Spieth J."/>
            <person name="Stage D.E."/>
            <person name="Stark A."/>
            <person name="Stephan W."/>
            <person name="Strausberg R.L."/>
            <person name="Strempel S."/>
            <person name="Sturgill D."/>
            <person name="Sutton G."/>
            <person name="Sutton G.G."/>
            <person name="Tao W."/>
            <person name="Teichmann S."/>
            <person name="Tobari Y.N."/>
            <person name="Tomimura Y."/>
            <person name="Tsolas J.M."/>
            <person name="Valente V.L."/>
            <person name="Venter E."/>
            <person name="Venter J.C."/>
            <person name="Vicario S."/>
            <person name="Vieira F.G."/>
            <person name="Vilella A.J."/>
            <person name="Villasante A."/>
            <person name="Walenz B."/>
            <person name="Wang J."/>
            <person name="Wasserman M."/>
            <person name="Watts T."/>
            <person name="Wilson D."/>
            <person name="Wilson R.K."/>
            <person name="Wing R.A."/>
            <person name="Wolfner M.F."/>
            <person name="Wong A."/>
            <person name="Wong G.K."/>
            <person name="Wu C.I."/>
            <person name="Wu G."/>
            <person name="Yamamoto D."/>
            <person name="Yang H.P."/>
            <person name="Yang S.P."/>
            <person name="Yorke J.A."/>
            <person name="Yoshida K."/>
            <person name="Zdobnov E."/>
            <person name="Zhang P."/>
            <person name="Zhang Y."/>
            <person name="Zimin A.V."/>
            <person name="Baldwin J."/>
            <person name="Abdouelleil A."/>
            <person name="Abdulkadir J."/>
            <person name="Abebe A."/>
            <person name="Abera B."/>
            <person name="Abreu J."/>
            <person name="Acer S.C."/>
            <person name="Aftuck L."/>
            <person name="Alexander A."/>
            <person name="An P."/>
            <person name="Anderson E."/>
            <person name="Anderson S."/>
            <person name="Arachi H."/>
            <person name="Azer M."/>
            <person name="Bachantsang P."/>
            <person name="Barry A."/>
            <person name="Bayul T."/>
            <person name="Berlin A."/>
            <person name="Bessette D."/>
            <person name="Bloom T."/>
            <person name="Blye J."/>
            <person name="Boguslavskiy L."/>
            <person name="Bonnet C."/>
            <person name="Boukhgalter B."/>
            <person name="Bourzgui I."/>
            <person name="Brown A."/>
            <person name="Cahill P."/>
            <person name="Channer S."/>
            <person name="Cheshatsang Y."/>
            <person name="Chuda L."/>
            <person name="Citroen M."/>
            <person name="Collymore A."/>
            <person name="Cooke P."/>
            <person name="Costello M."/>
            <person name="D'Aco K."/>
            <person name="Daza R."/>
            <person name="De Haan G."/>
            <person name="DeGray S."/>
            <person name="DeMaso C."/>
            <person name="Dhargay N."/>
            <person name="Dooley K."/>
            <person name="Dooley E."/>
            <person name="Doricent M."/>
            <person name="Dorje P."/>
            <person name="Dorjee K."/>
            <person name="Dupes A."/>
            <person name="Elong R."/>
            <person name="Falk J."/>
            <person name="Farina A."/>
            <person name="Faro S."/>
            <person name="Ferguson D."/>
            <person name="Fisher S."/>
            <person name="Foley C.D."/>
            <person name="Franke A."/>
            <person name="Friedrich D."/>
            <person name="Gadbois L."/>
            <person name="Gearin G."/>
            <person name="Gearin C.R."/>
            <person name="Giannoukos G."/>
            <person name="Goode T."/>
            <person name="Graham J."/>
            <person name="Grandbois E."/>
            <person name="Grewal S."/>
            <person name="Gyaltsen K."/>
            <person name="Hafez N."/>
            <person name="Hagos B."/>
            <person name="Hall J."/>
            <person name="Henson C."/>
            <person name="Hollinger A."/>
            <person name="Honan T."/>
            <person name="Huard M.D."/>
            <person name="Hughes L."/>
            <person name="Hurhula B."/>
            <person name="Husby M.E."/>
            <person name="Kamat A."/>
            <person name="Kanga B."/>
            <person name="Kashin S."/>
            <person name="Khazanovich D."/>
            <person name="Kisner P."/>
            <person name="Lance K."/>
            <person name="Lara M."/>
            <person name="Lee W."/>
            <person name="Lennon N."/>
            <person name="Letendre F."/>
            <person name="LeVine R."/>
            <person name="Lipovsky A."/>
            <person name="Liu X."/>
            <person name="Liu J."/>
            <person name="Liu S."/>
            <person name="Lokyitsang T."/>
            <person name="Lokyitsang Y."/>
            <person name="Lubonja R."/>
            <person name="Lui A."/>
            <person name="MacDonald P."/>
            <person name="Magnisalis V."/>
            <person name="Maru K."/>
            <person name="Matthews C."/>
            <person name="McCusker W."/>
            <person name="McDonough S."/>
            <person name="Mehta T."/>
            <person name="Meldrim J."/>
            <person name="Meneus L."/>
            <person name="Mihai O."/>
            <person name="Mihalev A."/>
            <person name="Mihova T."/>
            <person name="Mittelman R."/>
            <person name="Mlenga V."/>
            <person name="Montmayeur A."/>
            <person name="Mulrain L."/>
            <person name="Navidi A."/>
            <person name="Naylor J."/>
            <person name="Negash T."/>
            <person name="Nguyen T."/>
            <person name="Nguyen N."/>
            <person name="Nicol R."/>
            <person name="Norbu C."/>
            <person name="Norbu N."/>
            <person name="Novod N."/>
            <person name="O'Neill B."/>
            <person name="Osman S."/>
            <person name="Markiewicz E."/>
            <person name="Oyono O.L."/>
            <person name="Patti C."/>
            <person name="Phunkhang P."/>
            <person name="Pierre F."/>
            <person name="Priest M."/>
            <person name="Raghuraman S."/>
            <person name="Rege F."/>
            <person name="Reyes R."/>
            <person name="Rise C."/>
            <person name="Rogov P."/>
            <person name="Ross K."/>
            <person name="Ryan E."/>
            <person name="Settipalli S."/>
            <person name="Shea T."/>
            <person name="Sherpa N."/>
            <person name="Shi L."/>
            <person name="Shih D."/>
            <person name="Sparrow T."/>
            <person name="Spaulding J."/>
            <person name="Stalker J."/>
            <person name="Stange-Thomann N."/>
            <person name="Stavropoulos S."/>
            <person name="Stone C."/>
            <person name="Strader C."/>
            <person name="Tesfaye S."/>
            <person name="Thomson T."/>
            <person name="Thoulutsang Y."/>
            <person name="Thoulutsang D."/>
            <person name="Topham K."/>
            <person name="Topping I."/>
            <person name="Tsamla T."/>
            <person name="Vassiliev H."/>
            <person name="Vo A."/>
            <person name="Wangchuk T."/>
            <person name="Wangdi T."/>
            <person name="Weiand M."/>
            <person name="Wilkinson J."/>
            <person name="Wilson A."/>
            <person name="Yadav S."/>
            <person name="Young G."/>
            <person name="Yu Q."/>
            <person name="Zembek L."/>
            <person name="Zhong D."/>
            <person name="Zimmer A."/>
            <person name="Zwirko Z."/>
            <person name="Jaffe D.B."/>
            <person name="Alvarez P."/>
            <person name="Brockman W."/>
            <person name="Butler J."/>
            <person name="Chin C."/>
            <person name="Gnerre S."/>
            <person name="Grabherr M."/>
            <person name="Kleber M."/>
            <person name="Mauceli E."/>
            <person name="MacCallum I."/>
        </authorList>
    </citation>
    <scope>NUCLEOTIDE SEQUENCE [LARGE SCALE GENOMIC DNA]</scope>
    <source>
        <strain evidence="2">Rob3c / Tucson 14021-0248.25</strain>
    </source>
</reference>
<name>B4IJT1_DROSE</name>
<protein>
    <submittedName>
        <fullName evidence="1">GM13697</fullName>
    </submittedName>
</protein>
<dbReference type="STRING" id="7238.B4IJT1"/>
<keyword evidence="2" id="KW-1185">Reference proteome</keyword>
<proteinExistence type="predicted"/>
<dbReference type="AlphaFoldDB" id="B4IJT1"/>
<evidence type="ECO:0000313" key="2">
    <source>
        <dbReference type="Proteomes" id="UP000001292"/>
    </source>
</evidence>
<gene>
    <name evidence="1" type="primary">Dsec\GM13697</name>
    <name evidence="1" type="ORF">Dsec_GM13697</name>
</gene>